<dbReference type="EMBL" id="DF237096">
    <property type="protein sequence ID" value="GAQ83416.1"/>
    <property type="molecule type" value="Genomic_DNA"/>
</dbReference>
<evidence type="ECO:0000313" key="7">
    <source>
        <dbReference type="Proteomes" id="UP000054558"/>
    </source>
</evidence>
<evidence type="ECO:0000313" key="6">
    <source>
        <dbReference type="EMBL" id="GAQ83416.1"/>
    </source>
</evidence>
<feature type="domain" description="YqgF/RNase H-like" evidence="5">
    <location>
        <begin position="19"/>
        <end position="128"/>
    </location>
</feature>
<evidence type="ECO:0000256" key="1">
    <source>
        <dbReference type="ARBA" id="ARBA00022490"/>
    </source>
</evidence>
<proteinExistence type="inferred from homology"/>
<dbReference type="GO" id="GO:0006364">
    <property type="term" value="P:rRNA processing"/>
    <property type="evidence" value="ECO:0007669"/>
    <property type="project" value="InterPro"/>
</dbReference>
<dbReference type="SUPFAM" id="SSF53098">
    <property type="entry name" value="Ribonuclease H-like"/>
    <property type="match status" value="1"/>
</dbReference>
<keyword evidence="7" id="KW-1185">Reference proteome</keyword>
<evidence type="ECO:0000259" key="5">
    <source>
        <dbReference type="SMART" id="SM00732"/>
    </source>
</evidence>
<sequence length="176" mass="19126">MNLVSLRELAQLVQANKGGRLLGLDVGTSSVGVAISDTVCRIAHVHSAIYEKLDSPTMVKSAAVIENAVSNEGVIGLVVGSPLDKSGREPQKDVLLHRLYLQRVHEASRTLAGLPTLFFDESNTTQIVNSSLRHMAPQPYAVMKPLKDKLSAVYILQGCLDELARMREEAGGHREE</sequence>
<dbReference type="InterPro" id="IPR037027">
    <property type="entry name" value="YqgF/RNaseH-like_dom_sf"/>
</dbReference>
<reference evidence="6 7" key="1">
    <citation type="journal article" date="2014" name="Nat. Commun.">
        <title>Klebsormidium flaccidum genome reveals primary factors for plant terrestrial adaptation.</title>
        <authorList>
            <person name="Hori K."/>
            <person name="Maruyama F."/>
            <person name="Fujisawa T."/>
            <person name="Togashi T."/>
            <person name="Yamamoto N."/>
            <person name="Seo M."/>
            <person name="Sato S."/>
            <person name="Yamada T."/>
            <person name="Mori H."/>
            <person name="Tajima N."/>
            <person name="Moriyama T."/>
            <person name="Ikeuchi M."/>
            <person name="Watanabe M."/>
            <person name="Wada H."/>
            <person name="Kobayashi K."/>
            <person name="Saito M."/>
            <person name="Masuda T."/>
            <person name="Sasaki-Sekimoto Y."/>
            <person name="Mashiguchi K."/>
            <person name="Awai K."/>
            <person name="Shimojima M."/>
            <person name="Masuda S."/>
            <person name="Iwai M."/>
            <person name="Nobusawa T."/>
            <person name="Narise T."/>
            <person name="Kondo S."/>
            <person name="Saito H."/>
            <person name="Sato R."/>
            <person name="Murakawa M."/>
            <person name="Ihara Y."/>
            <person name="Oshima-Yamada Y."/>
            <person name="Ohtaka K."/>
            <person name="Satoh M."/>
            <person name="Sonobe K."/>
            <person name="Ishii M."/>
            <person name="Ohtani R."/>
            <person name="Kanamori-Sato M."/>
            <person name="Honoki R."/>
            <person name="Miyazaki D."/>
            <person name="Mochizuki H."/>
            <person name="Umetsu J."/>
            <person name="Higashi K."/>
            <person name="Shibata D."/>
            <person name="Kamiya Y."/>
            <person name="Sato N."/>
            <person name="Nakamura Y."/>
            <person name="Tabata S."/>
            <person name="Ida S."/>
            <person name="Kurokawa K."/>
            <person name="Ohta H."/>
        </authorList>
    </citation>
    <scope>NUCLEOTIDE SEQUENCE [LARGE SCALE GENOMIC DNA]</scope>
    <source>
        <strain evidence="6 7">NIES-2285</strain>
    </source>
</reference>
<accession>A0A1Y1I3V8</accession>
<dbReference type="GO" id="GO:0016787">
    <property type="term" value="F:hydrolase activity"/>
    <property type="evidence" value="ECO:0007669"/>
    <property type="project" value="UniProtKB-KW"/>
</dbReference>
<protein>
    <submittedName>
        <fullName evidence="6">Holliday junction resolvase</fullName>
    </submittedName>
</protein>
<dbReference type="InterPro" id="IPR006641">
    <property type="entry name" value="YqgF/RNaseH-like_dom"/>
</dbReference>
<dbReference type="Gene3D" id="3.30.420.140">
    <property type="entry name" value="YqgF/RNase H-like domain"/>
    <property type="match status" value="1"/>
</dbReference>
<evidence type="ECO:0000256" key="3">
    <source>
        <dbReference type="ARBA" id="ARBA00022722"/>
    </source>
</evidence>
<keyword evidence="2" id="KW-0690">Ribosome biogenesis</keyword>
<dbReference type="OrthoDB" id="10261669at2759"/>
<dbReference type="SMART" id="SM00732">
    <property type="entry name" value="YqgFc"/>
    <property type="match status" value="1"/>
</dbReference>
<keyword evidence="3" id="KW-0540">Nuclease</keyword>
<dbReference type="Proteomes" id="UP000054558">
    <property type="component" value="Unassembled WGS sequence"/>
</dbReference>
<evidence type="ECO:0000256" key="4">
    <source>
        <dbReference type="ARBA" id="ARBA00022801"/>
    </source>
</evidence>
<dbReference type="HAMAP" id="MF_00651">
    <property type="entry name" value="Nuclease_YqgF"/>
    <property type="match status" value="1"/>
</dbReference>
<dbReference type="OMA" id="HECRVAS"/>
<dbReference type="AlphaFoldDB" id="A0A1Y1I3V8"/>
<name>A0A1Y1I3V8_KLENI</name>
<keyword evidence="4" id="KW-0378">Hydrolase</keyword>
<evidence type="ECO:0000256" key="2">
    <source>
        <dbReference type="ARBA" id="ARBA00022517"/>
    </source>
</evidence>
<dbReference type="STRING" id="105231.A0A1Y1I3V8"/>
<dbReference type="InterPro" id="IPR005227">
    <property type="entry name" value="YqgF"/>
</dbReference>
<gene>
    <name evidence="6" type="ORF">KFL_001470130</name>
</gene>
<keyword evidence="1" id="KW-0963">Cytoplasm</keyword>
<organism evidence="6 7">
    <name type="scientific">Klebsormidium nitens</name>
    <name type="common">Green alga</name>
    <name type="synonym">Ulothrix nitens</name>
    <dbReference type="NCBI Taxonomy" id="105231"/>
    <lineage>
        <taxon>Eukaryota</taxon>
        <taxon>Viridiplantae</taxon>
        <taxon>Streptophyta</taxon>
        <taxon>Klebsormidiophyceae</taxon>
        <taxon>Klebsormidiales</taxon>
        <taxon>Klebsormidiaceae</taxon>
        <taxon>Klebsormidium</taxon>
    </lineage>
</organism>
<dbReference type="PANTHER" id="PTHR33317">
    <property type="entry name" value="POLYNUCLEOTIDYL TRANSFERASE, RIBONUCLEASE H-LIKE SUPERFAMILY PROTEIN"/>
    <property type="match status" value="1"/>
</dbReference>
<dbReference type="InterPro" id="IPR012337">
    <property type="entry name" value="RNaseH-like_sf"/>
</dbReference>
<dbReference type="PANTHER" id="PTHR33317:SF1">
    <property type="entry name" value="POLYNUCLEOTIDYL TRANSFERASE, RIBONUCLEASE H-LIKE SUPERFAMILY PROTEIN"/>
    <property type="match status" value="1"/>
</dbReference>
<dbReference type="Pfam" id="PF03652">
    <property type="entry name" value="RuvX"/>
    <property type="match status" value="1"/>
</dbReference>
<dbReference type="GO" id="GO:0004518">
    <property type="term" value="F:nuclease activity"/>
    <property type="evidence" value="ECO:0007669"/>
    <property type="project" value="UniProtKB-KW"/>
</dbReference>